<dbReference type="PANTHER" id="PTHR12858">
    <property type="entry name" value="RIBOSOME BIOGENESIS PROTEIN"/>
    <property type="match status" value="1"/>
</dbReference>
<evidence type="ECO:0000256" key="1">
    <source>
        <dbReference type="ARBA" id="ARBA00004604"/>
    </source>
</evidence>
<dbReference type="PANTHER" id="PTHR12858:SF1">
    <property type="entry name" value="PRE-RRNA-PROCESSING PROTEIN TSR1 HOMOLOG"/>
    <property type="match status" value="1"/>
</dbReference>
<dbReference type="InterPro" id="IPR012948">
    <property type="entry name" value="AARP2CN"/>
</dbReference>
<dbReference type="OrthoDB" id="119302at2759"/>
<dbReference type="GO" id="GO:0034511">
    <property type="term" value="F:U3 snoRNA binding"/>
    <property type="evidence" value="ECO:0007669"/>
    <property type="project" value="TreeGrafter"/>
</dbReference>
<comment type="similarity">
    <text evidence="4">Belongs to the TRAFAC class translation factor GTPase superfamily. Bms1-like GTPase family. TSR1 subfamily.</text>
</comment>
<evidence type="ECO:0000256" key="4">
    <source>
        <dbReference type="ARBA" id="ARBA00038288"/>
    </source>
</evidence>
<dbReference type="Proteomes" id="UP000094801">
    <property type="component" value="Unassembled WGS sequence"/>
</dbReference>
<dbReference type="Pfam" id="PF22298">
    <property type="entry name" value="Tsr1_G-like"/>
    <property type="match status" value="1"/>
</dbReference>
<feature type="compositionally biased region" description="Polar residues" evidence="5">
    <location>
        <begin position="358"/>
        <end position="369"/>
    </location>
</feature>
<evidence type="ECO:0000313" key="7">
    <source>
        <dbReference type="EMBL" id="ODV83872.1"/>
    </source>
</evidence>
<name>A0A1E4SWQ0_9ASCO</name>
<dbReference type="GO" id="GO:0003924">
    <property type="term" value="F:GTPase activity"/>
    <property type="evidence" value="ECO:0007669"/>
    <property type="project" value="TreeGrafter"/>
</dbReference>
<evidence type="ECO:0000256" key="5">
    <source>
        <dbReference type="SAM" id="MobiDB-lite"/>
    </source>
</evidence>
<dbReference type="InterPro" id="IPR030387">
    <property type="entry name" value="G_Bms1/Tsr1_dom"/>
</dbReference>
<dbReference type="GO" id="GO:0030688">
    <property type="term" value="C:preribosome, small subunit precursor"/>
    <property type="evidence" value="ECO:0007669"/>
    <property type="project" value="TreeGrafter"/>
</dbReference>
<feature type="region of interest" description="Disordered" evidence="5">
    <location>
        <begin position="340"/>
        <end position="376"/>
    </location>
</feature>
<feature type="domain" description="Bms1-type G" evidence="6">
    <location>
        <begin position="78"/>
        <end position="242"/>
    </location>
</feature>
<dbReference type="GO" id="GO:0000462">
    <property type="term" value="P:maturation of SSU-rRNA from tricistronic rRNA transcript (SSU-rRNA, 5.8S rRNA, LSU-rRNA)"/>
    <property type="evidence" value="ECO:0007669"/>
    <property type="project" value="TreeGrafter"/>
</dbReference>
<sequence>MAGHRATSKKSNKGFKSGHASKRSLKAASKGKVEKSIANNKSLKAPSKLERKNFMQQLKKNKILKTLNERSLFKNSQTERIITIIPLTSNISGVEIANKLLGSLDDENLSIVDEVSVTTIRVARFKSNLKIIIPNMKNFISILDAAKIADFVIFGLSATEEVEPAVGEQIIRAVETQGISTAFGVIPDLITAYPKRNLQMDVLKSLTSYYNHFFPNNEKLFALENQTESVNLLRTLCQKFPKSVTWRDSRGYLVADSVDWSPSIETPIEGSLIVEGFARGIGFHPNRLVHLPGLGDFKINRIEKIVTIKNKGDLEMVDENENIYTPDLKQDTLEELLPIESEDDEDIDLDDEDEEQDWSNNQNNYNEGSFNDFGEKLKPKRLPKGISEYQARWMLEEDINELIEENGVESESELDLDNQSDEMDYGDDGMDLEDDGKSTYAPTEMHVDLTNEEEQNQLKAYKQREREELEFPDEIELNPHESAKKRLARYRGVKSLANCNWDYDEYDDKRPTNWDRYLRVRDYKSTKARLQKEARNEAIISPGERCRIYISVPSYVIEKITNPKQSPFVLYSLLEHEHKVSVCNFTIQTWEDYEKPIKSKENIIVQYGPRRVMIQPLFNQATHNPNKVTKFQRFLHPGNISIATAVTPVLFTNAPALFFKASADGSVELLGQGSFLNPDHTRVLAKRIFLTGEIFKIHKSVVTIRYMFFNSDDVNEYKSIPIFTKMGRSGLIKESLGTHGYFKAKFDGTLNAQDIVGMALYKRVWPRECITTGI</sequence>
<reference evidence="8" key="1">
    <citation type="submission" date="2016-04" db="EMBL/GenBank/DDBJ databases">
        <title>Comparative genomics of biotechnologically important yeasts.</title>
        <authorList>
            <consortium name="DOE Joint Genome Institute"/>
            <person name="Riley R."/>
            <person name="Haridas S."/>
            <person name="Wolfe K.H."/>
            <person name="Lopes M.R."/>
            <person name="Hittinger C.T."/>
            <person name="Goker M."/>
            <person name="Salamov A."/>
            <person name="Wisecaver J."/>
            <person name="Long T.M."/>
            <person name="Aerts A.L."/>
            <person name="Barry K."/>
            <person name="Choi C."/>
            <person name="Clum A."/>
            <person name="Coughlan A.Y."/>
            <person name="Deshpande S."/>
            <person name="Douglass A.P."/>
            <person name="Hanson S.J."/>
            <person name="Klenk H.-P."/>
            <person name="Labutti K."/>
            <person name="Lapidus A."/>
            <person name="Lindquist E."/>
            <person name="Lipzen A."/>
            <person name="Meier-Kolthoff J.P."/>
            <person name="Ohm R.A."/>
            <person name="Otillar R.P."/>
            <person name="Pangilinan J."/>
            <person name="Peng Y."/>
            <person name="Rokas A."/>
            <person name="Rosa C.A."/>
            <person name="Scheuner C."/>
            <person name="Sibirny A.A."/>
            <person name="Slot J.C."/>
            <person name="Stielow J.B."/>
            <person name="Sun H."/>
            <person name="Kurtzman C.P."/>
            <person name="Blackwell M."/>
            <person name="Grigoriev I.V."/>
            <person name="Jeffries T.W."/>
        </authorList>
    </citation>
    <scope>NUCLEOTIDE SEQUENCE [LARGE SCALE GENOMIC DNA]</scope>
    <source>
        <strain evidence="8">NRRL YB-2248</strain>
    </source>
</reference>
<evidence type="ECO:0000259" key="6">
    <source>
        <dbReference type="PROSITE" id="PS51714"/>
    </source>
</evidence>
<keyword evidence="8" id="KW-1185">Reference proteome</keyword>
<organism evidence="7 8">
    <name type="scientific">[Candida] arabinofermentans NRRL YB-2248</name>
    <dbReference type="NCBI Taxonomy" id="983967"/>
    <lineage>
        <taxon>Eukaryota</taxon>
        <taxon>Fungi</taxon>
        <taxon>Dikarya</taxon>
        <taxon>Ascomycota</taxon>
        <taxon>Saccharomycotina</taxon>
        <taxon>Pichiomycetes</taxon>
        <taxon>Pichiales</taxon>
        <taxon>Pichiaceae</taxon>
        <taxon>Ogataea</taxon>
        <taxon>Ogataea/Candida clade</taxon>
    </lineage>
</organism>
<dbReference type="STRING" id="983967.A0A1E4SWQ0"/>
<dbReference type="EMBL" id="KV453860">
    <property type="protein sequence ID" value="ODV83872.1"/>
    <property type="molecule type" value="Genomic_DNA"/>
</dbReference>
<dbReference type="GO" id="GO:0000479">
    <property type="term" value="P:endonucleolytic cleavage of tricistronic rRNA transcript (SSU-rRNA, 5.8S rRNA, LSU-rRNA)"/>
    <property type="evidence" value="ECO:0007669"/>
    <property type="project" value="TreeGrafter"/>
</dbReference>
<dbReference type="AlphaFoldDB" id="A0A1E4SWQ0"/>
<comment type="subcellular location">
    <subcellularLocation>
        <location evidence="1">Nucleus</location>
        <location evidence="1">Nucleolus</location>
    </subcellularLocation>
</comment>
<feature type="compositionally biased region" description="Acidic residues" evidence="5">
    <location>
        <begin position="340"/>
        <end position="357"/>
    </location>
</feature>
<dbReference type="SMART" id="SM01362">
    <property type="entry name" value="DUF663"/>
    <property type="match status" value="1"/>
</dbReference>
<dbReference type="GO" id="GO:0005730">
    <property type="term" value="C:nucleolus"/>
    <property type="evidence" value="ECO:0007669"/>
    <property type="project" value="UniProtKB-SubCell"/>
</dbReference>
<dbReference type="PROSITE" id="PS51714">
    <property type="entry name" value="G_BMS1"/>
    <property type="match status" value="1"/>
</dbReference>
<accession>A0A1E4SWQ0</accession>
<keyword evidence="2" id="KW-0690">Ribosome biogenesis</keyword>
<protein>
    <recommendedName>
        <fullName evidence="6">Bms1-type G domain-containing protein</fullName>
    </recommendedName>
</protein>
<feature type="region of interest" description="Disordered" evidence="5">
    <location>
        <begin position="1"/>
        <end position="42"/>
    </location>
</feature>
<dbReference type="Pfam" id="PF04950">
    <property type="entry name" value="RIBIOP_C"/>
    <property type="match status" value="1"/>
</dbReference>
<dbReference type="InterPro" id="IPR007034">
    <property type="entry name" value="BMS1_TSR1_C"/>
</dbReference>
<evidence type="ECO:0000313" key="8">
    <source>
        <dbReference type="Proteomes" id="UP000094801"/>
    </source>
</evidence>
<dbReference type="InterPro" id="IPR039761">
    <property type="entry name" value="Bms1/Tsr1"/>
</dbReference>
<evidence type="ECO:0000256" key="3">
    <source>
        <dbReference type="ARBA" id="ARBA00023242"/>
    </source>
</evidence>
<keyword evidence="3" id="KW-0539">Nucleus</keyword>
<feature type="compositionally biased region" description="Basic residues" evidence="5">
    <location>
        <begin position="1"/>
        <end position="13"/>
    </location>
</feature>
<dbReference type="SMART" id="SM00785">
    <property type="entry name" value="AARP2CN"/>
    <property type="match status" value="1"/>
</dbReference>
<gene>
    <name evidence="7" type="ORF">CANARDRAFT_29602</name>
</gene>
<dbReference type="GO" id="GO:0005525">
    <property type="term" value="F:GTP binding"/>
    <property type="evidence" value="ECO:0007669"/>
    <property type="project" value="TreeGrafter"/>
</dbReference>
<proteinExistence type="inferred from homology"/>
<evidence type="ECO:0000256" key="2">
    <source>
        <dbReference type="ARBA" id="ARBA00022517"/>
    </source>
</evidence>
<dbReference type="Pfam" id="PF08142">
    <property type="entry name" value="AARP2CN"/>
    <property type="match status" value="1"/>
</dbReference>